<protein>
    <submittedName>
        <fullName evidence="1">Uncharacterized protein</fullName>
    </submittedName>
</protein>
<comment type="caution">
    <text evidence="1">The sequence shown here is derived from an EMBL/GenBank/DDBJ whole genome shotgun (WGS) entry which is preliminary data.</text>
</comment>
<evidence type="ECO:0000313" key="1">
    <source>
        <dbReference type="EMBL" id="KAH7838614.1"/>
    </source>
</evidence>
<sequence>MEAFLLALLTLTLLVNSTFCQNLQIHFYNTSCPQAEIVSKNISTQFFTADPSLPAGLLRLQFHDCWTRGCDGSVLIDSTEQNIAEKEAPPNLTLRGFEVIDAIKAVLEKECQGIVSCADILAMATRDGCAFAGGSAYDLKTGRRDGTISIMSEVNMPGPSFSVSEALANFEAKGLDLDDLITLLGGHSMGFAHCGFFLDRLYNFDGSGQPDPTISPNTLQTLLNACPQSLESNTNVSLDPKVFINQDTSTPFKLDSSFYQAVLAAEAVLQLDQELAFGNSTLPVVNDYVAKPDNFRKKFAKAMIKLTEVQVKTGQEGEIRLNCSVVNPVGSPNSAPSLAPSPN</sequence>
<name>A0ACB7XDB0_9ERIC</name>
<organism evidence="1 2">
    <name type="scientific">Vaccinium darrowii</name>
    <dbReference type="NCBI Taxonomy" id="229202"/>
    <lineage>
        <taxon>Eukaryota</taxon>
        <taxon>Viridiplantae</taxon>
        <taxon>Streptophyta</taxon>
        <taxon>Embryophyta</taxon>
        <taxon>Tracheophyta</taxon>
        <taxon>Spermatophyta</taxon>
        <taxon>Magnoliopsida</taxon>
        <taxon>eudicotyledons</taxon>
        <taxon>Gunneridae</taxon>
        <taxon>Pentapetalae</taxon>
        <taxon>asterids</taxon>
        <taxon>Ericales</taxon>
        <taxon>Ericaceae</taxon>
        <taxon>Vaccinioideae</taxon>
        <taxon>Vaccinieae</taxon>
        <taxon>Vaccinium</taxon>
    </lineage>
</organism>
<reference evidence="1 2" key="1">
    <citation type="journal article" date="2021" name="Hortic Res">
        <title>High-quality reference genome and annotation aids understanding of berry development for evergreen blueberry (Vaccinium darrowii).</title>
        <authorList>
            <person name="Yu J."/>
            <person name="Hulse-Kemp A.M."/>
            <person name="Babiker E."/>
            <person name="Staton M."/>
        </authorList>
    </citation>
    <scope>NUCLEOTIDE SEQUENCE [LARGE SCALE GENOMIC DNA]</scope>
    <source>
        <strain evidence="2">cv. NJ 8807/NJ 8810</strain>
        <tissue evidence="1">Young leaf</tissue>
    </source>
</reference>
<dbReference type="Proteomes" id="UP000828048">
    <property type="component" value="Chromosome 6"/>
</dbReference>
<accession>A0ACB7XDB0</accession>
<evidence type="ECO:0000313" key="2">
    <source>
        <dbReference type="Proteomes" id="UP000828048"/>
    </source>
</evidence>
<keyword evidence="2" id="KW-1185">Reference proteome</keyword>
<dbReference type="EMBL" id="CM037156">
    <property type="protein sequence ID" value="KAH7838614.1"/>
    <property type="molecule type" value="Genomic_DNA"/>
</dbReference>
<gene>
    <name evidence="1" type="ORF">Vadar_028972</name>
</gene>
<proteinExistence type="predicted"/>